<dbReference type="PATRIC" id="fig|1263867.3.peg.4740"/>
<dbReference type="Gene3D" id="3.90.580.10">
    <property type="entry name" value="Zinc finger, CHC2-type domain"/>
    <property type="match status" value="1"/>
</dbReference>
<evidence type="ECO:0000256" key="3">
    <source>
        <dbReference type="ARBA" id="ARBA00022833"/>
    </source>
</evidence>
<dbReference type="InterPro" id="IPR036977">
    <property type="entry name" value="DNA_primase_Znf_CHC2"/>
</dbReference>
<dbReference type="Gene3D" id="3.40.1360.10">
    <property type="match status" value="1"/>
</dbReference>
<dbReference type="EMBL" id="ANMO01000208">
    <property type="protein sequence ID" value="EMB14857.1"/>
    <property type="molecule type" value="Genomic_DNA"/>
</dbReference>
<dbReference type="PANTHER" id="PTHR30313">
    <property type="entry name" value="DNA PRIMASE"/>
    <property type="match status" value="1"/>
</dbReference>
<dbReference type="GO" id="GO:0003677">
    <property type="term" value="F:DNA binding"/>
    <property type="evidence" value="ECO:0007669"/>
    <property type="project" value="InterPro"/>
</dbReference>
<sequence>MNITQAKQVPLADVLQRLGHTPAYRRGEDLWFQSPFRQESEPSFKVNENNYWYDFATGEHGDIIDLMRAIRGGCTVKEALAELRSLLGQPAADPLPKAKADAPVKTQSTAEITSVGPIQSRALLSYLRSRGISEQVAKANLQEVRYKRDGNNYFAIAFENDAGGFEIRTEKFKGSLQSKAITTRHPGGDTVSVFEGFTDWLTAIERHAIAPDDTVIVMNSAALKAAVVEQIKALAPTSVSLWLDNDATGTQTKQDLIEMLSKDCPQVKVTDHSSLYSEFNDLNALHMEEQKRFQR</sequence>
<dbReference type="PANTHER" id="PTHR30313:SF2">
    <property type="entry name" value="DNA PRIMASE"/>
    <property type="match status" value="1"/>
</dbReference>
<dbReference type="GO" id="GO:0008270">
    <property type="term" value="F:zinc ion binding"/>
    <property type="evidence" value="ECO:0007669"/>
    <property type="project" value="UniProtKB-KW"/>
</dbReference>
<reference evidence="5" key="1">
    <citation type="submission" date="2012-11" db="EMBL/GenBank/DDBJ databases">
        <title>Permanent draft genomes of Rhodopirellula europaea strain SH398 and 6C.</title>
        <authorList>
            <person name="Richter M."/>
            <person name="Richter-Heitmann T."/>
            <person name="Frank C."/>
            <person name="Harder J."/>
            <person name="Glockner F.O."/>
        </authorList>
    </citation>
    <scope>NUCLEOTIDE SEQUENCE</scope>
    <source>
        <strain evidence="5">6C</strain>
    </source>
</reference>
<dbReference type="InterPro" id="IPR034154">
    <property type="entry name" value="TOPRIM_DnaG/twinkle"/>
</dbReference>
<gene>
    <name evidence="5" type="ORF">RE6C_04425</name>
</gene>
<evidence type="ECO:0000256" key="1">
    <source>
        <dbReference type="ARBA" id="ARBA00022723"/>
    </source>
</evidence>
<dbReference type="InterPro" id="IPR002694">
    <property type="entry name" value="Znf_CHC2"/>
</dbReference>
<dbReference type="Pfam" id="PF13155">
    <property type="entry name" value="Toprim_2"/>
    <property type="match status" value="1"/>
</dbReference>
<dbReference type="InterPro" id="IPR050219">
    <property type="entry name" value="DnaG_primase"/>
</dbReference>
<keyword evidence="3" id="KW-0862">Zinc</keyword>
<dbReference type="GO" id="GO:0003899">
    <property type="term" value="F:DNA-directed RNA polymerase activity"/>
    <property type="evidence" value="ECO:0007669"/>
    <property type="project" value="InterPro"/>
</dbReference>
<comment type="caution">
    <text evidence="5">The sequence shown here is derived from an EMBL/GenBank/DDBJ whole genome shotgun (WGS) entry which is preliminary data.</text>
</comment>
<dbReference type="GO" id="GO:0006269">
    <property type="term" value="P:DNA replication, synthesis of primer"/>
    <property type="evidence" value="ECO:0007669"/>
    <property type="project" value="TreeGrafter"/>
</dbReference>
<feature type="domain" description="Zinc finger CHC2-type" evidence="4">
    <location>
        <begin position="22"/>
        <end position="83"/>
    </location>
</feature>
<keyword evidence="2" id="KW-0863">Zinc-finger</keyword>
<dbReference type="CDD" id="cd01029">
    <property type="entry name" value="TOPRIM_primases"/>
    <property type="match status" value="1"/>
</dbReference>
<dbReference type="GO" id="GO:0005737">
    <property type="term" value="C:cytoplasm"/>
    <property type="evidence" value="ECO:0007669"/>
    <property type="project" value="TreeGrafter"/>
</dbReference>
<dbReference type="AlphaFoldDB" id="M2AQ52"/>
<reference evidence="5" key="2">
    <citation type="journal article" date="2013" name="Mar. Genomics">
        <title>Expression of sulfatases in Rhodopirellula baltica and the diversity of sulfatases in the genus Rhodopirellula.</title>
        <authorList>
            <person name="Wegner C.E."/>
            <person name="Richter-Heitmann T."/>
            <person name="Klindworth A."/>
            <person name="Klockow C."/>
            <person name="Richter M."/>
            <person name="Achstetter T."/>
            <person name="Glockner F.O."/>
            <person name="Harder J."/>
        </authorList>
    </citation>
    <scope>NUCLEOTIDE SEQUENCE [LARGE SCALE GENOMIC DNA]</scope>
    <source>
        <strain evidence="5">6C</strain>
    </source>
</reference>
<evidence type="ECO:0000256" key="2">
    <source>
        <dbReference type="ARBA" id="ARBA00022771"/>
    </source>
</evidence>
<evidence type="ECO:0000313" key="6">
    <source>
        <dbReference type="Proteomes" id="UP000011529"/>
    </source>
</evidence>
<dbReference type="SUPFAM" id="SSF57783">
    <property type="entry name" value="Zinc beta-ribbon"/>
    <property type="match status" value="1"/>
</dbReference>
<dbReference type="Pfam" id="PF01807">
    <property type="entry name" value="Zn_ribbon_DnaG"/>
    <property type="match status" value="1"/>
</dbReference>
<evidence type="ECO:0000259" key="4">
    <source>
        <dbReference type="Pfam" id="PF01807"/>
    </source>
</evidence>
<organism evidence="5 6">
    <name type="scientific">Rhodopirellula europaea 6C</name>
    <dbReference type="NCBI Taxonomy" id="1263867"/>
    <lineage>
        <taxon>Bacteria</taxon>
        <taxon>Pseudomonadati</taxon>
        <taxon>Planctomycetota</taxon>
        <taxon>Planctomycetia</taxon>
        <taxon>Pirellulales</taxon>
        <taxon>Pirellulaceae</taxon>
        <taxon>Rhodopirellula</taxon>
    </lineage>
</organism>
<evidence type="ECO:0000313" key="5">
    <source>
        <dbReference type="EMBL" id="EMB14857.1"/>
    </source>
</evidence>
<name>M2AQ52_9BACT</name>
<dbReference type="RefSeq" id="WP_008659860.1">
    <property type="nucleotide sequence ID" value="NZ_ANMO01000208.1"/>
</dbReference>
<keyword evidence="6" id="KW-1185">Reference proteome</keyword>
<protein>
    <submittedName>
        <fullName evidence="5">Mobilizable transposon, excision protein</fullName>
    </submittedName>
</protein>
<accession>M2AQ52</accession>
<keyword evidence="1" id="KW-0479">Metal-binding</keyword>
<proteinExistence type="predicted"/>
<dbReference type="Proteomes" id="UP000011529">
    <property type="component" value="Unassembled WGS sequence"/>
</dbReference>